<keyword evidence="4 5" id="KW-0067">ATP-binding</keyword>
<evidence type="ECO:0000259" key="7">
    <source>
        <dbReference type="PROSITE" id="PS50011"/>
    </source>
</evidence>
<evidence type="ECO:0000313" key="9">
    <source>
        <dbReference type="Proteomes" id="UP001158067"/>
    </source>
</evidence>
<dbReference type="RefSeq" id="WP_283431090.1">
    <property type="nucleotide sequence ID" value="NZ_FXUG01000001.1"/>
</dbReference>
<dbReference type="Gene3D" id="1.10.510.10">
    <property type="entry name" value="Transferase(Phosphotransferase) domain 1"/>
    <property type="match status" value="1"/>
</dbReference>
<keyword evidence="3 8" id="KW-0418">Kinase</keyword>
<dbReference type="CDD" id="cd18773">
    <property type="entry name" value="PDC1_HK_sensor"/>
    <property type="match status" value="1"/>
</dbReference>
<dbReference type="Gene3D" id="3.30.450.20">
    <property type="entry name" value="PAS domain"/>
    <property type="match status" value="1"/>
</dbReference>
<evidence type="ECO:0000256" key="4">
    <source>
        <dbReference type="ARBA" id="ARBA00022840"/>
    </source>
</evidence>
<dbReference type="PROSITE" id="PS00107">
    <property type="entry name" value="PROTEIN_KINASE_ATP"/>
    <property type="match status" value="1"/>
</dbReference>
<proteinExistence type="predicted"/>
<sequence>MSQDSSVNQSRISRLRSLTGAALTTNLLTPKRMWLGPALTAIVIAIVGWMAHRSVESSVKTNLAEQLQALLNADLATLEFWFEERRINARSMARMKRVSESVAQLSLTAQQATPEEVTVALLTSSEMGELRERMRPLLESGRIEGFVVIDQSGMVIGRDQNTAIGNTTLVERFRPVLAPVFAGTTIVIPPFPSVLPQVDTDGSMRSGVPTMAVASPVNANDGKPIAALCLMLDPAKEFTRILRVARYGKSGETYAFNAEGLMISGSRFDNELKKVGLLADDERTRSVLNVQIRDPGVDLIQGNRPTLRGSEQALTRMAASATSGKDGFDVDGYRDYRGVRVVGAWKWLPREKIGIATEVDAAEAFQPLYALRRAFGALAGLLGLTTIGLGGLAVYASRLELNARRSALEAKRLGQYALDEKLGAGGMGVVYRAHHDMLHRPTAIKLLHVDKTDEQAIARFEREVQLTSQLTHPNTIAIYDYGRTPEGIFYYVMEYLDGISLHDLVERFGPLPEDRVNHILRQLCGSLSEAHGMGLIHRDIKPANIMLTKCGGMCDFVKLLDFGLVKSQNAGRNVTLAGSLTGTPLYMSPEAIQQDELDARSDLYAVGAVGYFLLTGTPVFDGKSIVDICKQHVHETPQRPSERFGKPIDEQLQTLILGCLAKRPDERPINAELCEQALLGCPSANCWTQVQAKAWWTAHLAADPFAGDTEVGSQEVTASIDVTLDTDIALDAGGPANQKQAGEDR</sequence>
<protein>
    <submittedName>
        <fullName evidence="8">Serine/threonine protein kinase</fullName>
    </submittedName>
</protein>
<keyword evidence="6" id="KW-0812">Transmembrane</keyword>
<dbReference type="InterPro" id="IPR008271">
    <property type="entry name" value="Ser/Thr_kinase_AS"/>
</dbReference>
<evidence type="ECO:0000313" key="8">
    <source>
        <dbReference type="EMBL" id="SMP43368.1"/>
    </source>
</evidence>
<keyword evidence="2 5" id="KW-0547">Nucleotide-binding</keyword>
<dbReference type="PANTHER" id="PTHR43289:SF6">
    <property type="entry name" value="SERINE_THREONINE-PROTEIN KINASE NEKL-3"/>
    <property type="match status" value="1"/>
</dbReference>
<comment type="caution">
    <text evidence="8">The sequence shown here is derived from an EMBL/GenBank/DDBJ whole genome shotgun (WGS) entry which is preliminary data.</text>
</comment>
<dbReference type="InterPro" id="IPR011009">
    <property type="entry name" value="Kinase-like_dom_sf"/>
</dbReference>
<name>A0ABY1PR34_9BACT</name>
<dbReference type="CDD" id="cd14014">
    <property type="entry name" value="STKc_PknB_like"/>
    <property type="match status" value="1"/>
</dbReference>
<evidence type="ECO:0000256" key="5">
    <source>
        <dbReference type="PROSITE-ProRule" id="PRU10141"/>
    </source>
</evidence>
<gene>
    <name evidence="8" type="ORF">SAMN06265222_101928</name>
</gene>
<dbReference type="Gene3D" id="3.30.200.20">
    <property type="entry name" value="Phosphorylase Kinase, domain 1"/>
    <property type="match status" value="1"/>
</dbReference>
<keyword evidence="9" id="KW-1185">Reference proteome</keyword>
<evidence type="ECO:0000256" key="2">
    <source>
        <dbReference type="ARBA" id="ARBA00022741"/>
    </source>
</evidence>
<dbReference type="GO" id="GO:0004674">
    <property type="term" value="F:protein serine/threonine kinase activity"/>
    <property type="evidence" value="ECO:0007669"/>
    <property type="project" value="UniProtKB-KW"/>
</dbReference>
<dbReference type="SUPFAM" id="SSF56112">
    <property type="entry name" value="Protein kinase-like (PK-like)"/>
    <property type="match status" value="1"/>
</dbReference>
<dbReference type="PROSITE" id="PS50011">
    <property type="entry name" value="PROTEIN_KINASE_DOM"/>
    <property type="match status" value="1"/>
</dbReference>
<feature type="domain" description="Protein kinase" evidence="7">
    <location>
        <begin position="416"/>
        <end position="679"/>
    </location>
</feature>
<keyword evidence="6" id="KW-0472">Membrane</keyword>
<accession>A0ABY1PR34</accession>
<dbReference type="EMBL" id="FXUG01000001">
    <property type="protein sequence ID" value="SMP43368.1"/>
    <property type="molecule type" value="Genomic_DNA"/>
</dbReference>
<feature type="binding site" evidence="5">
    <location>
        <position position="445"/>
    </location>
    <ligand>
        <name>ATP</name>
        <dbReference type="ChEBI" id="CHEBI:30616"/>
    </ligand>
</feature>
<dbReference type="InterPro" id="IPR000719">
    <property type="entry name" value="Prot_kinase_dom"/>
</dbReference>
<dbReference type="PANTHER" id="PTHR43289">
    <property type="entry name" value="MITOGEN-ACTIVATED PROTEIN KINASE KINASE KINASE 20-RELATED"/>
    <property type="match status" value="1"/>
</dbReference>
<keyword evidence="1" id="KW-0808">Transferase</keyword>
<dbReference type="InterPro" id="IPR017441">
    <property type="entry name" value="Protein_kinase_ATP_BS"/>
</dbReference>
<keyword evidence="6" id="KW-1133">Transmembrane helix</keyword>
<dbReference type="SMART" id="SM00220">
    <property type="entry name" value="S_TKc"/>
    <property type="match status" value="1"/>
</dbReference>
<keyword evidence="8" id="KW-0723">Serine/threonine-protein kinase</keyword>
<feature type="transmembrane region" description="Helical" evidence="6">
    <location>
        <begin position="33"/>
        <end position="51"/>
    </location>
</feature>
<evidence type="ECO:0000256" key="3">
    <source>
        <dbReference type="ARBA" id="ARBA00022777"/>
    </source>
</evidence>
<feature type="transmembrane region" description="Helical" evidence="6">
    <location>
        <begin position="375"/>
        <end position="396"/>
    </location>
</feature>
<reference evidence="8 9" key="1">
    <citation type="submission" date="2017-05" db="EMBL/GenBank/DDBJ databases">
        <authorList>
            <person name="Varghese N."/>
            <person name="Submissions S."/>
        </authorList>
    </citation>
    <scope>NUCLEOTIDE SEQUENCE [LARGE SCALE GENOMIC DNA]</scope>
    <source>
        <strain evidence="8 9">DSM 25457</strain>
    </source>
</reference>
<evidence type="ECO:0000256" key="6">
    <source>
        <dbReference type="SAM" id="Phobius"/>
    </source>
</evidence>
<dbReference type="Proteomes" id="UP001158067">
    <property type="component" value="Unassembled WGS sequence"/>
</dbReference>
<organism evidence="8 9">
    <name type="scientific">Neorhodopirellula lusitana</name>
    <dbReference type="NCBI Taxonomy" id="445327"/>
    <lineage>
        <taxon>Bacteria</taxon>
        <taxon>Pseudomonadati</taxon>
        <taxon>Planctomycetota</taxon>
        <taxon>Planctomycetia</taxon>
        <taxon>Pirellulales</taxon>
        <taxon>Pirellulaceae</taxon>
        <taxon>Neorhodopirellula</taxon>
    </lineage>
</organism>
<dbReference type="PROSITE" id="PS00108">
    <property type="entry name" value="PROTEIN_KINASE_ST"/>
    <property type="match status" value="1"/>
</dbReference>
<evidence type="ECO:0000256" key="1">
    <source>
        <dbReference type="ARBA" id="ARBA00022679"/>
    </source>
</evidence>
<dbReference type="Pfam" id="PF00069">
    <property type="entry name" value="Pkinase"/>
    <property type="match status" value="1"/>
</dbReference>